<feature type="domain" description="DinB-like" evidence="1">
    <location>
        <begin position="42"/>
        <end position="163"/>
    </location>
</feature>
<gene>
    <name evidence="2" type="ORF">D3H65_20845</name>
</gene>
<keyword evidence="3" id="KW-1185">Reference proteome</keyword>
<accession>A0A3B7MSP1</accession>
<dbReference type="OrthoDB" id="9814103at2"/>
<proteinExistence type="predicted"/>
<evidence type="ECO:0000313" key="3">
    <source>
        <dbReference type="Proteomes" id="UP000263900"/>
    </source>
</evidence>
<name>A0A3B7MSP1_9BACT</name>
<dbReference type="Pfam" id="PF12867">
    <property type="entry name" value="DinB_2"/>
    <property type="match status" value="1"/>
</dbReference>
<dbReference type="Gene3D" id="1.20.120.450">
    <property type="entry name" value="dinb family like domain"/>
    <property type="match status" value="1"/>
</dbReference>
<protein>
    <submittedName>
        <fullName evidence="2">DinB family protein</fullName>
    </submittedName>
</protein>
<dbReference type="EMBL" id="CP032157">
    <property type="protein sequence ID" value="AXY76289.1"/>
    <property type="molecule type" value="Genomic_DNA"/>
</dbReference>
<dbReference type="KEGG" id="pseg:D3H65_20845"/>
<organism evidence="2 3">
    <name type="scientific">Paraflavitalea soli</name>
    <dbReference type="NCBI Taxonomy" id="2315862"/>
    <lineage>
        <taxon>Bacteria</taxon>
        <taxon>Pseudomonadati</taxon>
        <taxon>Bacteroidota</taxon>
        <taxon>Chitinophagia</taxon>
        <taxon>Chitinophagales</taxon>
        <taxon>Chitinophagaceae</taxon>
        <taxon>Paraflavitalea</taxon>
    </lineage>
</organism>
<reference evidence="2 3" key="1">
    <citation type="submission" date="2018-09" db="EMBL/GenBank/DDBJ databases">
        <title>Genome sequencing of strain 6GH32-13.</title>
        <authorList>
            <person name="Weon H.-Y."/>
            <person name="Heo J."/>
            <person name="Kwon S.-W."/>
        </authorList>
    </citation>
    <scope>NUCLEOTIDE SEQUENCE [LARGE SCALE GENOMIC DNA]</scope>
    <source>
        <strain evidence="2 3">5GH32-13</strain>
    </source>
</reference>
<evidence type="ECO:0000259" key="1">
    <source>
        <dbReference type="Pfam" id="PF12867"/>
    </source>
</evidence>
<dbReference type="InterPro" id="IPR034660">
    <property type="entry name" value="DinB/YfiT-like"/>
</dbReference>
<dbReference type="SUPFAM" id="SSF109854">
    <property type="entry name" value="DinB/YfiT-like putative metalloenzymes"/>
    <property type="match status" value="1"/>
</dbReference>
<dbReference type="InterPro" id="IPR024775">
    <property type="entry name" value="DinB-like"/>
</dbReference>
<sequence length="171" mass="19790">MACFLSLVTLAKTDPMNKEIQYIITTLQESLDGEPWYGRSMYSLLDEVDPSSVFVNPDETGHALIELLYHMIAWAQFIQSTLEEDPEKGIAYYEALDWRDIDPTIHTWKNGVMEIKATHKRIIELLKSKNDDFLATPVSKRKYNVGYMLHGLIQHNIYHLGQIAYVKKLLE</sequence>
<dbReference type="AlphaFoldDB" id="A0A3B7MSP1"/>
<evidence type="ECO:0000313" key="2">
    <source>
        <dbReference type="EMBL" id="AXY76289.1"/>
    </source>
</evidence>
<dbReference type="Proteomes" id="UP000263900">
    <property type="component" value="Chromosome"/>
</dbReference>